<keyword evidence="5" id="KW-0460">Magnesium</keyword>
<evidence type="ECO:0000259" key="9">
    <source>
        <dbReference type="Pfam" id="PF00425"/>
    </source>
</evidence>
<protein>
    <recommendedName>
        <fullName evidence="3">Anthranilate synthase component 1</fullName>
    </recommendedName>
</protein>
<dbReference type="InterPro" id="IPR015890">
    <property type="entry name" value="Chorismate_C"/>
</dbReference>
<evidence type="ECO:0000256" key="2">
    <source>
        <dbReference type="ARBA" id="ARBA00011575"/>
    </source>
</evidence>
<keyword evidence="4" id="KW-0479">Metal-binding</keyword>
<dbReference type="EMBL" id="UINC01019415">
    <property type="protein sequence ID" value="SVA82186.1"/>
    <property type="molecule type" value="Genomic_DNA"/>
</dbReference>
<dbReference type="AlphaFoldDB" id="A0A381YYR3"/>
<dbReference type="InterPro" id="IPR006805">
    <property type="entry name" value="Anth_synth_I_N"/>
</dbReference>
<feature type="domain" description="Chorismate-utilising enzyme C-terminal" evidence="9">
    <location>
        <begin position="203"/>
        <end position="455"/>
    </location>
</feature>
<evidence type="ECO:0000256" key="7">
    <source>
        <dbReference type="ARBA" id="ARBA00025634"/>
    </source>
</evidence>
<name>A0A381YYR3_9ZZZZ</name>
<dbReference type="GO" id="GO:0004049">
    <property type="term" value="F:anthranilate synthase activity"/>
    <property type="evidence" value="ECO:0007669"/>
    <property type="project" value="UniProtKB-EC"/>
</dbReference>
<evidence type="ECO:0000259" key="10">
    <source>
        <dbReference type="Pfam" id="PF04715"/>
    </source>
</evidence>
<dbReference type="Gene3D" id="3.60.120.10">
    <property type="entry name" value="Anthranilate synthase"/>
    <property type="match status" value="1"/>
</dbReference>
<dbReference type="InterPro" id="IPR005801">
    <property type="entry name" value="ADC_synthase"/>
</dbReference>
<evidence type="ECO:0000256" key="6">
    <source>
        <dbReference type="ARBA" id="ARBA00023239"/>
    </source>
</evidence>
<dbReference type="Pfam" id="PF00425">
    <property type="entry name" value="Chorismate_bind"/>
    <property type="match status" value="1"/>
</dbReference>
<comment type="cofactor">
    <cofactor evidence="1">
        <name>Mg(2+)</name>
        <dbReference type="ChEBI" id="CHEBI:18420"/>
    </cofactor>
</comment>
<evidence type="ECO:0000256" key="4">
    <source>
        <dbReference type="ARBA" id="ARBA00022723"/>
    </source>
</evidence>
<evidence type="ECO:0000256" key="8">
    <source>
        <dbReference type="ARBA" id="ARBA00047683"/>
    </source>
</evidence>
<evidence type="ECO:0000313" key="11">
    <source>
        <dbReference type="EMBL" id="SVA82186.1"/>
    </source>
</evidence>
<evidence type="ECO:0000256" key="3">
    <source>
        <dbReference type="ARBA" id="ARBA00020653"/>
    </source>
</evidence>
<gene>
    <name evidence="11" type="ORF">METZ01_LOCUS135040</name>
</gene>
<proteinExistence type="predicted"/>
<dbReference type="InterPro" id="IPR019999">
    <property type="entry name" value="Anth_synth_I-like"/>
</dbReference>
<dbReference type="PANTHER" id="PTHR11236:SF48">
    <property type="entry name" value="ISOCHORISMATE SYNTHASE MENF"/>
    <property type="match status" value="1"/>
</dbReference>
<keyword evidence="6" id="KW-0456">Lyase</keyword>
<dbReference type="SUPFAM" id="SSF56322">
    <property type="entry name" value="ADC synthase"/>
    <property type="match status" value="1"/>
</dbReference>
<dbReference type="PRINTS" id="PR00095">
    <property type="entry name" value="ANTSNTHASEI"/>
</dbReference>
<sequence>MGFFMGTMNKYFDIAMDTETPASAFIKLKSLKPCFLLESIERGVDQSRYSFLGLGVSNIVQVKNGLFTVDGTVLDAPQTLDEMMDLFRSTLAGIPTLKPTISHIPFDGGLVGFSSYDMVRFFEHLPVPKDKEGILSPPDCAYLAPTSLLVFDHEKNSIAVLHSGTEEERLELAANVLNLLQSEIAHLNQGVTYSEPTPNIEPETFYKAVDKAKHHIYEGDIFQIVLSIAFSGECDLDPFNVYRAMRLVNPSPYMFFCDIDGFQVVGSSPEALVRLNNNTASLRPIAGTRPRGKTPEEDVANEKSLLADDKEIAEHVMLVDLARNDLGRVAQQGTINVNPYQSIERYSHVMHIVSGVQGELDENKDAFDLFAAAFPAGTLVGAPKVRAMELIDEIEPSLRGVYGGTVGYFANNGDMDQAIAIRTVVFSKGRYCFQAGAGIVADSVPETEFDEVMAKSEIIRMALRMVKEGV</sequence>
<evidence type="ECO:0000256" key="1">
    <source>
        <dbReference type="ARBA" id="ARBA00001946"/>
    </source>
</evidence>
<feature type="domain" description="Anthranilate synthase component I N-terminal" evidence="10">
    <location>
        <begin position="17"/>
        <end position="158"/>
    </location>
</feature>
<reference evidence="11" key="1">
    <citation type="submission" date="2018-05" db="EMBL/GenBank/DDBJ databases">
        <authorList>
            <person name="Lanie J.A."/>
            <person name="Ng W.-L."/>
            <person name="Kazmierczak K.M."/>
            <person name="Andrzejewski T.M."/>
            <person name="Davidsen T.M."/>
            <person name="Wayne K.J."/>
            <person name="Tettelin H."/>
            <person name="Glass J.I."/>
            <person name="Rusch D."/>
            <person name="Podicherti R."/>
            <person name="Tsui H.-C.T."/>
            <person name="Winkler M.E."/>
        </authorList>
    </citation>
    <scope>NUCLEOTIDE SEQUENCE</scope>
</reference>
<comment type="function">
    <text evidence="7">Part of a heterotetrameric complex that catalyzes the two-step biosynthesis of anthranilate, an intermediate in the biosynthesis of L-tryptophan. In the first step, the glutamine-binding beta subunit (TrpG) of anthranilate synthase (AS) provides the glutamine amidotransferase activity which generates ammonia as a substrate that, along with chorismate, is used in the second step, catalyzed by the large alpha subunit of AS (TrpE) to produce anthranilate. In the absence of TrpG, TrpE can synthesize anthranilate directly from chorismate and high concentrations of ammonia.</text>
</comment>
<dbReference type="PANTHER" id="PTHR11236">
    <property type="entry name" value="AMINOBENZOATE/ANTHRANILATE SYNTHASE"/>
    <property type="match status" value="1"/>
</dbReference>
<dbReference type="GO" id="GO:0046872">
    <property type="term" value="F:metal ion binding"/>
    <property type="evidence" value="ECO:0007669"/>
    <property type="project" value="UniProtKB-KW"/>
</dbReference>
<comment type="catalytic activity">
    <reaction evidence="8">
        <text>chorismate + L-glutamine = anthranilate + pyruvate + L-glutamate + H(+)</text>
        <dbReference type="Rhea" id="RHEA:21732"/>
        <dbReference type="ChEBI" id="CHEBI:15361"/>
        <dbReference type="ChEBI" id="CHEBI:15378"/>
        <dbReference type="ChEBI" id="CHEBI:16567"/>
        <dbReference type="ChEBI" id="CHEBI:29748"/>
        <dbReference type="ChEBI" id="CHEBI:29985"/>
        <dbReference type="ChEBI" id="CHEBI:58359"/>
        <dbReference type="EC" id="4.1.3.27"/>
    </reaction>
</comment>
<dbReference type="GO" id="GO:0000162">
    <property type="term" value="P:L-tryptophan biosynthetic process"/>
    <property type="evidence" value="ECO:0007669"/>
    <property type="project" value="TreeGrafter"/>
</dbReference>
<accession>A0A381YYR3</accession>
<dbReference type="Pfam" id="PF04715">
    <property type="entry name" value="Anth_synt_I_N"/>
    <property type="match status" value="1"/>
</dbReference>
<evidence type="ECO:0000256" key="5">
    <source>
        <dbReference type="ARBA" id="ARBA00022842"/>
    </source>
</evidence>
<comment type="subunit">
    <text evidence="2">Heterotetramer consisting of two non-identical subunits: a beta subunit (TrpG) and a large alpha subunit (TrpE).</text>
</comment>
<organism evidence="11">
    <name type="scientific">marine metagenome</name>
    <dbReference type="NCBI Taxonomy" id="408172"/>
    <lineage>
        <taxon>unclassified sequences</taxon>
        <taxon>metagenomes</taxon>
        <taxon>ecological metagenomes</taxon>
    </lineage>
</organism>